<reference evidence="1 2" key="1">
    <citation type="submission" date="2019-05" db="EMBL/GenBank/DDBJ databases">
        <title>Verrucobacter flavum gen. nov., sp. nov. a new member of the family Verrucomicrobiaceae.</title>
        <authorList>
            <person name="Szuroczki S."/>
            <person name="Abbaszade G."/>
            <person name="Szabo A."/>
            <person name="Felfoldi T."/>
            <person name="Schumann P."/>
            <person name="Boka K."/>
            <person name="Keki Z."/>
            <person name="Toumi M."/>
            <person name="Toth E."/>
        </authorList>
    </citation>
    <scope>NUCLEOTIDE SEQUENCE [LARGE SCALE GENOMIC DNA]</scope>
    <source>
        <strain evidence="1 2">MG-N-17</strain>
    </source>
</reference>
<name>A0A5R8KE53_9BACT</name>
<protein>
    <submittedName>
        <fullName evidence="1">Uncharacterized protein</fullName>
    </submittedName>
</protein>
<accession>A0A5R8KE53</accession>
<keyword evidence="2" id="KW-1185">Reference proteome</keyword>
<proteinExistence type="predicted"/>
<dbReference type="EMBL" id="VAUV01000008">
    <property type="protein sequence ID" value="TLD70582.1"/>
    <property type="molecule type" value="Genomic_DNA"/>
</dbReference>
<dbReference type="RefSeq" id="WP_138086639.1">
    <property type="nucleotide sequence ID" value="NZ_VAUV01000008.1"/>
</dbReference>
<dbReference type="OrthoDB" id="6428734at2"/>
<evidence type="ECO:0000313" key="1">
    <source>
        <dbReference type="EMBL" id="TLD70582.1"/>
    </source>
</evidence>
<dbReference type="AlphaFoldDB" id="A0A5R8KE53"/>
<sequence length="182" mass="21022">MSDIDLINHSRIGQFGRIPVYLCHEDGCWLGQPTREPSSVAIRNAICIGGGSGEHPAAVYNAPWHCVQAFVSQTLEVNPEVIFCEGLTEAEWKHRFYSDFEPYKEDMTFPRWMAECVGEFLFFMVQDIDERIQDLRLEHSEIVHPIYEMISIPWHPYSARPEYWKIQKQNKSLHPTAGNAPV</sequence>
<evidence type="ECO:0000313" key="2">
    <source>
        <dbReference type="Proteomes" id="UP000306196"/>
    </source>
</evidence>
<gene>
    <name evidence="1" type="ORF">FEM03_12760</name>
</gene>
<dbReference type="Proteomes" id="UP000306196">
    <property type="component" value="Unassembled WGS sequence"/>
</dbReference>
<comment type="caution">
    <text evidence="1">The sequence shown here is derived from an EMBL/GenBank/DDBJ whole genome shotgun (WGS) entry which is preliminary data.</text>
</comment>
<organism evidence="1 2">
    <name type="scientific">Phragmitibacter flavus</name>
    <dbReference type="NCBI Taxonomy" id="2576071"/>
    <lineage>
        <taxon>Bacteria</taxon>
        <taxon>Pseudomonadati</taxon>
        <taxon>Verrucomicrobiota</taxon>
        <taxon>Verrucomicrobiia</taxon>
        <taxon>Verrucomicrobiales</taxon>
        <taxon>Verrucomicrobiaceae</taxon>
        <taxon>Phragmitibacter</taxon>
    </lineage>
</organism>